<evidence type="ECO:0000313" key="3">
    <source>
        <dbReference type="EMBL" id="CEG14115.1"/>
    </source>
</evidence>
<dbReference type="Pfam" id="PF02350">
    <property type="entry name" value="Epimerase_2"/>
    <property type="match status" value="1"/>
</dbReference>
<dbReference type="KEGG" id="xcu:J159_00154"/>
<gene>
    <name evidence="3" type="primary">wecB</name>
    <name evidence="4" type="ORF">GUH15_13875</name>
    <name evidence="3" type="ORF">XAC3562_10055</name>
</gene>
<dbReference type="EMBL" id="CCXZ01000001">
    <property type="protein sequence ID" value="CEG14115.1"/>
    <property type="molecule type" value="Genomic_DNA"/>
</dbReference>
<evidence type="ECO:0000313" key="4">
    <source>
        <dbReference type="EMBL" id="MBD4337128.1"/>
    </source>
</evidence>
<dbReference type="KEGG" id="xcn:J169_00152"/>
<dbReference type="OMA" id="NRVVWRK"/>
<organism evidence="3 5">
    <name type="scientific">Xanthomonas citri pv. citri</name>
    <dbReference type="NCBI Taxonomy" id="611301"/>
    <lineage>
        <taxon>Bacteria</taxon>
        <taxon>Pseudomonadati</taxon>
        <taxon>Pseudomonadota</taxon>
        <taxon>Gammaproteobacteria</taxon>
        <taxon>Lysobacterales</taxon>
        <taxon>Lysobacteraceae</taxon>
        <taxon>Xanthomonas</taxon>
    </lineage>
</organism>
<comment type="caution">
    <text evidence="3">The sequence shown here is derived from an EMBL/GenBank/DDBJ whole genome shotgun (WGS) entry which is preliminary data.</text>
</comment>
<dbReference type="GeneID" id="66909261"/>
<dbReference type="InterPro" id="IPR003331">
    <property type="entry name" value="UDP_GlcNAc_Epimerase_2_dom"/>
</dbReference>
<dbReference type="KEGG" id="xcr:J163_00153"/>
<dbReference type="Proteomes" id="UP000052230">
    <property type="component" value="Unassembled WGS sequence"/>
</dbReference>
<dbReference type="GO" id="GO:0008761">
    <property type="term" value="F:UDP-N-acetylglucosamine 2-epimerase activity"/>
    <property type="evidence" value="ECO:0007669"/>
    <property type="project" value="UniProtKB-EC"/>
</dbReference>
<dbReference type="KEGG" id="xcw:J162_00153"/>
<protein>
    <submittedName>
        <fullName evidence="3 4">UDP-N-acetylglucosamine 2-epimerase</fullName>
        <ecNumber evidence="3 4">5.1.3.14</ecNumber>
    </submittedName>
</protein>
<keyword evidence="5" id="KW-1185">Reference proteome</keyword>
<name>A0A0U5BML5_XANCI</name>
<dbReference type="EMBL" id="JAABFR010001117">
    <property type="protein sequence ID" value="MBD4337128.1"/>
    <property type="molecule type" value="Genomic_DNA"/>
</dbReference>
<dbReference type="Proteomes" id="UP000653002">
    <property type="component" value="Unassembled WGS sequence"/>
</dbReference>
<dbReference type="SUPFAM" id="SSF53756">
    <property type="entry name" value="UDP-Glycosyltransferase/glycogen phosphorylase"/>
    <property type="match status" value="1"/>
</dbReference>
<dbReference type="KEGG" id="xcm:J164_00153"/>
<dbReference type="RefSeq" id="WP_003482113.1">
    <property type="nucleotide sequence ID" value="NZ_CAVLHM010000022.1"/>
</dbReference>
<dbReference type="PATRIC" id="fig|434928.28.peg.50"/>
<comment type="similarity">
    <text evidence="1">Belongs to the UDP-N-acetylglucosamine 2-epimerase family.</text>
</comment>
<dbReference type="AlphaFoldDB" id="A0A0U5BML5"/>
<reference evidence="3 5" key="1">
    <citation type="submission" date="2014-09" db="EMBL/GenBank/DDBJ databases">
        <authorList>
            <person name="Regsiter A."/>
        </authorList>
    </citation>
    <scope>NUCLEOTIDE SEQUENCE [LARGE SCALE GENOMIC DNA]</scope>
</reference>
<proteinExistence type="inferred from homology"/>
<dbReference type="CDD" id="cd03786">
    <property type="entry name" value="GTB_UDP-GlcNAc_2-Epimerase"/>
    <property type="match status" value="1"/>
</dbReference>
<evidence type="ECO:0000313" key="5">
    <source>
        <dbReference type="Proteomes" id="UP000052230"/>
    </source>
</evidence>
<dbReference type="KEGG" id="xcf:J172_00147"/>
<dbReference type="PANTHER" id="PTHR43174:SF1">
    <property type="entry name" value="UDP-N-ACETYLGLUCOSAMINE 2-EPIMERASE"/>
    <property type="match status" value="1"/>
</dbReference>
<dbReference type="EC" id="5.1.3.14" evidence="3 4"/>
<sequence>MHITYVLGTRPEIIKLASLIAASLRDGLNFSIVHTNQHYDEAMDRVFFDELGLPPADYNLGVGSAPHGVQIGRMLCGIEPVLATLQPDVVVVQGDTNSALAGAMAASKLEIAVAHVEAGLRSRDRSMPEEVNRVLIDHLSDYLFCPTALQAQILRDEGLTGARIRITGNTVADATLAHAQTALRRSTILQRLGLREGGYHLLTCHRRSNTEDPAHFAALMQAVTSISEDQGLPLVFPMHPRLDALGSVAAARHRVLRAIGPVGYLDMLALQQGAALIMTDSGGIQEEACILQRKCLVLRTNTERPETLQIGGAELPHGLDQDALRSAADRLLARSVAWRNPFGDGHAFRCILDTLLARDEHPSASRPRLQHA</sequence>
<accession>A0A0U5BML5</accession>
<dbReference type="PANTHER" id="PTHR43174">
    <property type="entry name" value="UDP-N-ACETYLGLUCOSAMINE 2-EPIMERASE"/>
    <property type="match status" value="1"/>
</dbReference>
<evidence type="ECO:0000259" key="2">
    <source>
        <dbReference type="Pfam" id="PF02350"/>
    </source>
</evidence>
<dbReference type="NCBIfam" id="TIGR00236">
    <property type="entry name" value="wecB"/>
    <property type="match status" value="1"/>
</dbReference>
<evidence type="ECO:0000256" key="1">
    <source>
        <dbReference type="RuleBase" id="RU003513"/>
    </source>
</evidence>
<feature type="domain" description="UDP-N-acetylglucosamine 2-epimerase" evidence="2">
    <location>
        <begin position="27"/>
        <end position="355"/>
    </location>
</feature>
<dbReference type="InterPro" id="IPR029767">
    <property type="entry name" value="WecB-like"/>
</dbReference>
<reference evidence="4" key="2">
    <citation type="submission" date="2020-01" db="EMBL/GenBank/DDBJ databases">
        <authorList>
            <person name="Richard D."/>
        </authorList>
    </citation>
    <scope>NUCLEOTIDE SEQUENCE</scope>
    <source>
        <strain evidence="4">JP541</strain>
    </source>
</reference>
<keyword evidence="1 3" id="KW-0413">Isomerase</keyword>
<dbReference type="Gene3D" id="3.40.50.2000">
    <property type="entry name" value="Glycogen Phosphorylase B"/>
    <property type="match status" value="2"/>
</dbReference>